<dbReference type="Pfam" id="PF01256">
    <property type="entry name" value="Carb_kinase"/>
    <property type="match status" value="1"/>
</dbReference>
<comment type="catalytic activity">
    <reaction evidence="16 17 19">
        <text>(6S)-NADPHX + ADP = AMP + phosphate + NADPH + H(+)</text>
        <dbReference type="Rhea" id="RHEA:32235"/>
        <dbReference type="ChEBI" id="CHEBI:15378"/>
        <dbReference type="ChEBI" id="CHEBI:43474"/>
        <dbReference type="ChEBI" id="CHEBI:57783"/>
        <dbReference type="ChEBI" id="CHEBI:64076"/>
        <dbReference type="ChEBI" id="CHEBI:456215"/>
        <dbReference type="ChEBI" id="CHEBI:456216"/>
        <dbReference type="EC" id="4.2.1.136"/>
    </reaction>
</comment>
<evidence type="ECO:0000256" key="10">
    <source>
        <dbReference type="ARBA" id="ARBA00023027"/>
    </source>
</evidence>
<feature type="binding site" evidence="17">
    <location>
        <begin position="379"/>
        <end position="383"/>
    </location>
    <ligand>
        <name>AMP</name>
        <dbReference type="ChEBI" id="CHEBI:456215"/>
    </ligand>
</feature>
<keyword evidence="23" id="KW-1185">Reference proteome</keyword>
<comment type="function">
    <text evidence="14 19">Bifunctional enzyme that catalyzes the epimerization of the S- and R-forms of NAD(P)HX and the dehydration of the S-form of NAD(P)HX at the expense of ADP, which is converted to AMP. This allows the repair of both epimers of NAD(P)HX, a damaged form of NAD(P)H that is a result of enzymatic or heat-dependent hydration.</text>
</comment>
<evidence type="ECO:0000256" key="12">
    <source>
        <dbReference type="ARBA" id="ARBA00023239"/>
    </source>
</evidence>
<comment type="similarity">
    <text evidence="17">Belongs to the NnrD/CARKD family.</text>
</comment>
<sequence length="464" mass="46439">MIGPPTGAILTAAQTRDAEAAAIEAGATIASLMERAGAAVAETALRMAAGRPVLILVGPGNNGGDGYVAARLLAEQGVAVRIAALGEPKSDGAIAAARRWSGDVETLSPETRPAALIVDGLFGTGLARPLDDALTAIVTRLVGAAQHSLAIDLPSGLASDDGRCLGDVARFDVTLALGAIKPAHLLLPGAAHCGRVLLADIGLSAAGDVSVLERPQLVAPAPDAHKYSRGMVAVVGGAMAGAALLAAEAAMHGGAGYVALLGGKSPGGPHALVRRRCDAETLSDERIGAVVIGCGLGRDETARERLSLALAADQPIVIDGDALTLIAENGMVQVAEMSSPRILTPHAGEFDRLFGTSDASKIERTVTAARQSGAVVVHKGADTVIAAPDGRVRVARPGSPWLSTAGTGDVLAGVIGARLAASDDTFAAACEGVWLHGEAASLSGPAFIADALAPRLGAAIARCL</sequence>
<comment type="caution">
    <text evidence="18">Lacks conserved residue(s) required for the propagation of feature annotation.</text>
</comment>
<dbReference type="GO" id="GO:0046872">
    <property type="term" value="F:metal ion binding"/>
    <property type="evidence" value="ECO:0007669"/>
    <property type="project" value="UniProtKB-UniRule"/>
</dbReference>
<comment type="caution">
    <text evidence="22">The sequence shown here is derived from an EMBL/GenBank/DDBJ whole genome shotgun (WGS) entry which is preliminary data.</text>
</comment>
<accession>A0A5C6U7X7</accession>
<comment type="catalytic activity">
    <reaction evidence="15 17 19">
        <text>(6S)-NADHX + ADP = AMP + phosphate + NADH + H(+)</text>
        <dbReference type="Rhea" id="RHEA:32223"/>
        <dbReference type="ChEBI" id="CHEBI:15378"/>
        <dbReference type="ChEBI" id="CHEBI:43474"/>
        <dbReference type="ChEBI" id="CHEBI:57945"/>
        <dbReference type="ChEBI" id="CHEBI:64074"/>
        <dbReference type="ChEBI" id="CHEBI:456215"/>
        <dbReference type="ChEBI" id="CHEBI:456216"/>
        <dbReference type="EC" id="4.2.1.136"/>
    </reaction>
</comment>
<dbReference type="HAMAP" id="MF_01965">
    <property type="entry name" value="NADHX_dehydratase"/>
    <property type="match status" value="1"/>
</dbReference>
<dbReference type="GO" id="GO:0005524">
    <property type="term" value="F:ATP binding"/>
    <property type="evidence" value="ECO:0007669"/>
    <property type="project" value="UniProtKB-UniRule"/>
</dbReference>
<dbReference type="Proteomes" id="UP000321129">
    <property type="component" value="Unassembled WGS sequence"/>
</dbReference>
<name>A0A5C6U7X7_9SPHN</name>
<dbReference type="Gene3D" id="3.40.50.10260">
    <property type="entry name" value="YjeF N-terminal domain"/>
    <property type="match status" value="1"/>
</dbReference>
<evidence type="ECO:0000256" key="6">
    <source>
        <dbReference type="ARBA" id="ARBA00022741"/>
    </source>
</evidence>
<evidence type="ECO:0000313" key="23">
    <source>
        <dbReference type="Proteomes" id="UP000321129"/>
    </source>
</evidence>
<evidence type="ECO:0000259" key="20">
    <source>
        <dbReference type="PROSITE" id="PS51383"/>
    </source>
</evidence>
<dbReference type="SUPFAM" id="SSF64153">
    <property type="entry name" value="YjeF N-terminal domain-like"/>
    <property type="match status" value="1"/>
</dbReference>
<keyword evidence="9 18" id="KW-0630">Potassium</keyword>
<feature type="domain" description="YjeF C-terminal" evidence="20">
    <location>
        <begin position="209"/>
        <end position="463"/>
    </location>
</feature>
<dbReference type="InterPro" id="IPR017953">
    <property type="entry name" value="Carbohydrate_kinase_pred_CS"/>
</dbReference>
<protein>
    <recommendedName>
        <fullName evidence="19">Bifunctional NAD(P)H-hydrate repair enzyme</fullName>
    </recommendedName>
    <alternativeName>
        <fullName evidence="19">Nicotinamide nucleotide repair protein</fullName>
    </alternativeName>
    <domain>
        <recommendedName>
            <fullName evidence="19">ADP-dependent (S)-NAD(P)H-hydrate dehydratase</fullName>
            <ecNumber evidence="19">4.2.1.136</ecNumber>
        </recommendedName>
        <alternativeName>
            <fullName evidence="19">ADP-dependent NAD(P)HX dehydratase</fullName>
        </alternativeName>
    </domain>
    <domain>
        <recommendedName>
            <fullName evidence="19">NAD(P)H-hydrate epimerase</fullName>
            <ecNumber evidence="19">5.1.99.6</ecNumber>
        </recommendedName>
    </domain>
</protein>
<keyword evidence="10 17" id="KW-0520">NAD</keyword>
<feature type="binding site" evidence="18">
    <location>
        <begin position="61"/>
        <end position="65"/>
    </location>
    <ligand>
        <name>(6S)-NADPHX</name>
        <dbReference type="ChEBI" id="CHEBI:64076"/>
    </ligand>
</feature>
<dbReference type="SUPFAM" id="SSF53613">
    <property type="entry name" value="Ribokinase-like"/>
    <property type="match status" value="1"/>
</dbReference>
<comment type="catalytic activity">
    <reaction evidence="2 18 19">
        <text>(6R)-NADPHX = (6S)-NADPHX</text>
        <dbReference type="Rhea" id="RHEA:32227"/>
        <dbReference type="ChEBI" id="CHEBI:64076"/>
        <dbReference type="ChEBI" id="CHEBI:64077"/>
        <dbReference type="EC" id="5.1.99.6"/>
    </reaction>
</comment>
<feature type="binding site" evidence="18">
    <location>
        <begin position="123"/>
        <end position="129"/>
    </location>
    <ligand>
        <name>(6S)-NADPHX</name>
        <dbReference type="ChEBI" id="CHEBI:64076"/>
    </ligand>
</feature>
<gene>
    <name evidence="17" type="primary">nnrD</name>
    <name evidence="18" type="synonym">nnrE</name>
    <name evidence="22" type="ORF">FSZ31_09320</name>
</gene>
<dbReference type="PANTHER" id="PTHR12592">
    <property type="entry name" value="ATP-DEPENDENT (S)-NAD(P)H-HYDRATE DEHYDRATASE FAMILY MEMBER"/>
    <property type="match status" value="1"/>
</dbReference>
<comment type="function">
    <text evidence="17">Catalyzes the dehydration of the S-form of NAD(P)HX at the expense of ADP, which is converted to AMP. Together with NAD(P)HX epimerase, which catalyzes the epimerization of the S- and R-forms, the enzyme allows the repair of both epimers of NAD(P)HX, a damaged form of NAD(P)H that is a result of enzymatic or heat-dependent hydration.</text>
</comment>
<keyword evidence="8 17" id="KW-0521">NADP</keyword>
<feature type="binding site" evidence="17">
    <location>
        <position position="295"/>
    </location>
    <ligand>
        <name>(6S)-NADPHX</name>
        <dbReference type="ChEBI" id="CHEBI:64076"/>
    </ligand>
</feature>
<dbReference type="PROSITE" id="PS01050">
    <property type="entry name" value="YJEF_C_2"/>
    <property type="match status" value="1"/>
</dbReference>
<dbReference type="NCBIfam" id="TIGR00197">
    <property type="entry name" value="yjeF_nterm"/>
    <property type="match status" value="1"/>
</dbReference>
<keyword evidence="12 17" id="KW-0456">Lyase</keyword>
<evidence type="ECO:0000256" key="4">
    <source>
        <dbReference type="ARBA" id="ARBA00009524"/>
    </source>
</evidence>
<evidence type="ECO:0000256" key="16">
    <source>
        <dbReference type="ARBA" id="ARBA00049209"/>
    </source>
</evidence>
<dbReference type="InterPro" id="IPR004443">
    <property type="entry name" value="YjeF_N_dom"/>
</dbReference>
<feature type="binding site" evidence="18">
    <location>
        <position position="119"/>
    </location>
    <ligand>
        <name>K(+)</name>
        <dbReference type="ChEBI" id="CHEBI:29103"/>
    </ligand>
</feature>
<dbReference type="PROSITE" id="PS51383">
    <property type="entry name" value="YJEF_C_3"/>
    <property type="match status" value="1"/>
</dbReference>
<evidence type="ECO:0000256" key="9">
    <source>
        <dbReference type="ARBA" id="ARBA00022958"/>
    </source>
</evidence>
<keyword evidence="11 18" id="KW-0413">Isomerase</keyword>
<evidence type="ECO:0000256" key="1">
    <source>
        <dbReference type="ARBA" id="ARBA00000013"/>
    </source>
</evidence>
<evidence type="ECO:0000256" key="5">
    <source>
        <dbReference type="ARBA" id="ARBA00022723"/>
    </source>
</evidence>
<evidence type="ECO:0000256" key="13">
    <source>
        <dbReference type="ARBA" id="ARBA00023268"/>
    </source>
</evidence>
<dbReference type="GO" id="GO:0052856">
    <property type="term" value="F:NAD(P)HX epimerase activity"/>
    <property type="evidence" value="ECO:0007669"/>
    <property type="project" value="UniProtKB-UniRule"/>
</dbReference>
<keyword evidence="7 17" id="KW-0067">ATP-binding</keyword>
<comment type="subunit">
    <text evidence="17">Homotetramer.</text>
</comment>
<comment type="similarity">
    <text evidence="4 19">In the C-terminal section; belongs to the NnrD/CARKD family.</text>
</comment>
<evidence type="ECO:0000313" key="22">
    <source>
        <dbReference type="EMBL" id="TXC69117.1"/>
    </source>
</evidence>
<dbReference type="AlphaFoldDB" id="A0A5C6U7X7"/>
<dbReference type="PANTHER" id="PTHR12592:SF0">
    <property type="entry name" value="ATP-DEPENDENT (S)-NAD(P)H-HYDRATE DEHYDRATASE"/>
    <property type="match status" value="1"/>
</dbReference>
<dbReference type="RefSeq" id="WP_147123072.1">
    <property type="nucleotide sequence ID" value="NZ_VOPY01000002.1"/>
</dbReference>
<dbReference type="InterPro" id="IPR029056">
    <property type="entry name" value="Ribokinase-like"/>
</dbReference>
<evidence type="ECO:0000256" key="2">
    <source>
        <dbReference type="ARBA" id="ARBA00000909"/>
    </source>
</evidence>
<dbReference type="NCBIfam" id="TIGR00196">
    <property type="entry name" value="yjeF_cterm"/>
    <property type="match status" value="1"/>
</dbReference>
<comment type="similarity">
    <text evidence="18">Belongs to the NnrE/AIBP family.</text>
</comment>
<feature type="binding site" evidence="18">
    <location>
        <position position="155"/>
    </location>
    <ligand>
        <name>K(+)</name>
        <dbReference type="ChEBI" id="CHEBI:29103"/>
    </ligand>
</feature>
<dbReference type="GO" id="GO:0046496">
    <property type="term" value="P:nicotinamide nucleotide metabolic process"/>
    <property type="evidence" value="ECO:0007669"/>
    <property type="project" value="UniProtKB-UniRule"/>
</dbReference>
<comment type="similarity">
    <text evidence="3 19">In the N-terminal section; belongs to the NnrE/AIBP family.</text>
</comment>
<feature type="binding site" evidence="17">
    <location>
        <position position="409"/>
    </location>
    <ligand>
        <name>(6S)-NADPHX</name>
        <dbReference type="ChEBI" id="CHEBI:64076"/>
    </ligand>
</feature>
<feature type="domain" description="YjeF N-terminal" evidence="21">
    <location>
        <begin position="15"/>
        <end position="209"/>
    </location>
</feature>
<evidence type="ECO:0000256" key="14">
    <source>
        <dbReference type="ARBA" id="ARBA00025153"/>
    </source>
</evidence>
<dbReference type="PROSITE" id="PS51385">
    <property type="entry name" value="YJEF_N"/>
    <property type="match status" value="1"/>
</dbReference>
<evidence type="ECO:0000256" key="8">
    <source>
        <dbReference type="ARBA" id="ARBA00022857"/>
    </source>
</evidence>
<evidence type="ECO:0000256" key="15">
    <source>
        <dbReference type="ARBA" id="ARBA00048238"/>
    </source>
</evidence>
<comment type="function">
    <text evidence="18">Catalyzes the epimerization of the S- and R-forms of NAD(P)HX, a damaged form of NAD(P)H that is a result of enzymatic or heat-dependent hydration. This is a prerequisite for the S-specific NAD(P)H-hydrate dehydratase to allow the repair of both epimers of NAD(P)HX.</text>
</comment>
<feature type="binding site" evidence="17">
    <location>
        <position position="346"/>
    </location>
    <ligand>
        <name>(6S)-NADPHX</name>
        <dbReference type="ChEBI" id="CHEBI:64076"/>
    </ligand>
</feature>
<evidence type="ECO:0000256" key="3">
    <source>
        <dbReference type="ARBA" id="ARBA00006001"/>
    </source>
</evidence>
<feature type="binding site" evidence="18">
    <location>
        <position position="62"/>
    </location>
    <ligand>
        <name>K(+)</name>
        <dbReference type="ChEBI" id="CHEBI:29103"/>
    </ligand>
</feature>
<keyword evidence="5 18" id="KW-0479">Metal-binding</keyword>
<dbReference type="GO" id="GO:0110051">
    <property type="term" value="P:metabolite repair"/>
    <property type="evidence" value="ECO:0007669"/>
    <property type="project" value="TreeGrafter"/>
</dbReference>
<keyword evidence="6 17" id="KW-0547">Nucleotide-binding</keyword>
<evidence type="ECO:0000259" key="21">
    <source>
        <dbReference type="PROSITE" id="PS51385"/>
    </source>
</evidence>
<evidence type="ECO:0000256" key="18">
    <source>
        <dbReference type="HAMAP-Rule" id="MF_01966"/>
    </source>
</evidence>
<dbReference type="Pfam" id="PF03853">
    <property type="entry name" value="YjeF_N"/>
    <property type="match status" value="1"/>
</dbReference>
<dbReference type="EMBL" id="VOPY01000002">
    <property type="protein sequence ID" value="TXC69117.1"/>
    <property type="molecule type" value="Genomic_DNA"/>
</dbReference>
<dbReference type="GO" id="GO:0052855">
    <property type="term" value="F:ADP-dependent NAD(P)H-hydrate dehydratase activity"/>
    <property type="evidence" value="ECO:0007669"/>
    <property type="project" value="UniProtKB-UniRule"/>
</dbReference>
<dbReference type="EC" id="5.1.99.6" evidence="19"/>
<dbReference type="PIRSF" id="PIRSF017184">
    <property type="entry name" value="Nnr"/>
    <property type="match status" value="1"/>
</dbReference>
<dbReference type="Gene3D" id="3.40.1190.20">
    <property type="match status" value="1"/>
</dbReference>
<evidence type="ECO:0000256" key="7">
    <source>
        <dbReference type="ARBA" id="ARBA00022840"/>
    </source>
</evidence>
<evidence type="ECO:0000256" key="17">
    <source>
        <dbReference type="HAMAP-Rule" id="MF_01965"/>
    </source>
</evidence>
<organism evidence="22 23">
    <name type="scientific">Flavisphingopyxis soli</name>
    <dbReference type="NCBI Taxonomy" id="2601267"/>
    <lineage>
        <taxon>Bacteria</taxon>
        <taxon>Pseudomonadati</taxon>
        <taxon>Pseudomonadota</taxon>
        <taxon>Alphaproteobacteria</taxon>
        <taxon>Sphingomonadales</taxon>
        <taxon>Sphingopyxidaceae</taxon>
        <taxon>Flavisphingopyxis</taxon>
    </lineage>
</organism>
<reference evidence="22 23" key="1">
    <citation type="submission" date="2019-08" db="EMBL/GenBank/DDBJ databases">
        <title>Sphingorhabdus soil sp. nov., isolated from arctic soil.</title>
        <authorList>
            <person name="Liu Y."/>
        </authorList>
    </citation>
    <scope>NUCLEOTIDE SEQUENCE [LARGE SCALE GENOMIC DNA]</scope>
    <source>
        <strain evidence="22 23">D-2Q-5-6</strain>
    </source>
</reference>
<dbReference type="OrthoDB" id="9806925at2"/>
<keyword evidence="13" id="KW-0511">Multifunctional enzyme</keyword>
<proteinExistence type="inferred from homology"/>
<comment type="cofactor">
    <cofactor evidence="18 19">
        <name>K(+)</name>
        <dbReference type="ChEBI" id="CHEBI:29103"/>
    </cofactor>
    <text evidence="18 19">Binds 1 potassium ion per subunit.</text>
</comment>
<feature type="binding site" evidence="17">
    <location>
        <position position="242"/>
    </location>
    <ligand>
        <name>(6S)-NADPHX</name>
        <dbReference type="ChEBI" id="CHEBI:64076"/>
    </ligand>
</feature>
<evidence type="ECO:0000256" key="19">
    <source>
        <dbReference type="PIRNR" id="PIRNR017184"/>
    </source>
</evidence>
<dbReference type="CDD" id="cd01171">
    <property type="entry name" value="YXKO-related"/>
    <property type="match status" value="1"/>
</dbReference>
<dbReference type="InterPro" id="IPR030677">
    <property type="entry name" value="Nnr"/>
</dbReference>
<comment type="catalytic activity">
    <reaction evidence="1 18 19">
        <text>(6R)-NADHX = (6S)-NADHX</text>
        <dbReference type="Rhea" id="RHEA:32215"/>
        <dbReference type="ChEBI" id="CHEBI:64074"/>
        <dbReference type="ChEBI" id="CHEBI:64075"/>
        <dbReference type="EC" id="5.1.99.6"/>
    </reaction>
</comment>
<dbReference type="InterPro" id="IPR000631">
    <property type="entry name" value="CARKD"/>
</dbReference>
<feature type="binding site" evidence="18">
    <location>
        <position position="152"/>
    </location>
    <ligand>
        <name>(6S)-NADPHX</name>
        <dbReference type="ChEBI" id="CHEBI:64076"/>
    </ligand>
</feature>
<evidence type="ECO:0000256" key="11">
    <source>
        <dbReference type="ARBA" id="ARBA00023235"/>
    </source>
</evidence>
<dbReference type="EC" id="4.2.1.136" evidence="19"/>
<feature type="binding site" evidence="17">
    <location>
        <position position="408"/>
    </location>
    <ligand>
        <name>AMP</name>
        <dbReference type="ChEBI" id="CHEBI:456215"/>
    </ligand>
</feature>
<comment type="cofactor">
    <cofactor evidence="17">
        <name>Mg(2+)</name>
        <dbReference type="ChEBI" id="CHEBI:18420"/>
    </cofactor>
</comment>
<dbReference type="InterPro" id="IPR036652">
    <property type="entry name" value="YjeF_N_dom_sf"/>
</dbReference>
<dbReference type="HAMAP" id="MF_01966">
    <property type="entry name" value="NADHX_epimerase"/>
    <property type="match status" value="1"/>
</dbReference>